<dbReference type="InterPro" id="IPR033116">
    <property type="entry name" value="TRYPSIN_SER"/>
</dbReference>
<dbReference type="EMBL" id="JAOTOJ010000002">
    <property type="protein sequence ID" value="KAK9407160.1"/>
    <property type="molecule type" value="Genomic_DNA"/>
</dbReference>
<sequence length="324" mass="35605">MINPSSPLAVISLFSLALFCVASSFAKDGQECGTRPAISTSGSRIVGGHESEEGAWPWQVSLQVYKHGGGFIHLCGGTLINNRTVLTAAHCCTTKMFPEMWRAVIGLHHLFRHKTYTIRRRVQAIRIHYFFDTATYKDDIAVFHLSKPITFNSYVQPVCLPNFTLALTSDMTCFISGWGMKKEKTRGSFTLQEAQLRIFSLDICNRYDWHAGSVPDTAFCAGSETGGVDTCQGDSGGPLVCLSDSKYYIVGITSYVSSLMVCCSGIASLVHAQSVICYDLIDSTQLLSLLPVSVVFVCSRFFTFVSYGALLSWLQLLLNRSSSC</sequence>
<organism evidence="14 15">
    <name type="scientific">Crotalus adamanteus</name>
    <name type="common">Eastern diamondback rattlesnake</name>
    <dbReference type="NCBI Taxonomy" id="8729"/>
    <lineage>
        <taxon>Eukaryota</taxon>
        <taxon>Metazoa</taxon>
        <taxon>Chordata</taxon>
        <taxon>Craniata</taxon>
        <taxon>Vertebrata</taxon>
        <taxon>Euteleostomi</taxon>
        <taxon>Lepidosauria</taxon>
        <taxon>Squamata</taxon>
        <taxon>Bifurcata</taxon>
        <taxon>Unidentata</taxon>
        <taxon>Episquamata</taxon>
        <taxon>Toxicofera</taxon>
        <taxon>Serpentes</taxon>
        <taxon>Colubroidea</taxon>
        <taxon>Viperidae</taxon>
        <taxon>Crotalinae</taxon>
        <taxon>Crotalus</taxon>
    </lineage>
</organism>
<dbReference type="FunFam" id="2.40.10.10:FF:000003">
    <property type="entry name" value="Transmembrane serine protease 3"/>
    <property type="match status" value="1"/>
</dbReference>
<dbReference type="GO" id="GO:0035821">
    <property type="term" value="P:modulation of process of another organism"/>
    <property type="evidence" value="ECO:0007669"/>
    <property type="project" value="UniProtKB-ARBA"/>
</dbReference>
<feature type="transmembrane region" description="Helical" evidence="11">
    <location>
        <begin position="289"/>
        <end position="314"/>
    </location>
</feature>
<dbReference type="PANTHER" id="PTHR24252:SF21">
    <property type="entry name" value="TRANSMEMBRANE SERINE PROTEASE 12"/>
    <property type="match status" value="1"/>
</dbReference>
<evidence type="ECO:0000256" key="3">
    <source>
        <dbReference type="ARBA" id="ARBA00009228"/>
    </source>
</evidence>
<keyword evidence="11" id="KW-0472">Membrane</keyword>
<keyword evidence="9" id="KW-1015">Disulfide bond</keyword>
<evidence type="ECO:0000256" key="11">
    <source>
        <dbReference type="SAM" id="Phobius"/>
    </source>
</evidence>
<dbReference type="PRINTS" id="PR00722">
    <property type="entry name" value="CHYMOTRYPSIN"/>
</dbReference>
<dbReference type="InterPro" id="IPR009003">
    <property type="entry name" value="Peptidase_S1_PA"/>
</dbReference>
<dbReference type="SMART" id="SM00020">
    <property type="entry name" value="Tryp_SPc"/>
    <property type="match status" value="1"/>
</dbReference>
<feature type="chain" id="PRO_5043654220" evidence="12">
    <location>
        <begin position="23"/>
        <end position="324"/>
    </location>
</feature>
<comment type="function">
    <text evidence="1">Snake venom serine protease that may act in the hemostasis system of the prey.</text>
</comment>
<name>A0AAW1C0D7_CROAD</name>
<evidence type="ECO:0000256" key="5">
    <source>
        <dbReference type="ARBA" id="ARBA00022525"/>
    </source>
</evidence>
<evidence type="ECO:0000313" key="15">
    <source>
        <dbReference type="Proteomes" id="UP001474421"/>
    </source>
</evidence>
<evidence type="ECO:0000256" key="9">
    <source>
        <dbReference type="ARBA" id="ARBA00023157"/>
    </source>
</evidence>
<feature type="domain" description="Peptidase S1" evidence="13">
    <location>
        <begin position="45"/>
        <end position="319"/>
    </location>
</feature>
<dbReference type="Gene3D" id="2.40.10.10">
    <property type="entry name" value="Trypsin-like serine proteases"/>
    <property type="match status" value="1"/>
</dbReference>
<gene>
    <name evidence="14" type="ORF">NXF25_005934</name>
</gene>
<feature type="transmembrane region" description="Helical" evidence="11">
    <location>
        <begin position="247"/>
        <end position="269"/>
    </location>
</feature>
<dbReference type="Proteomes" id="UP001474421">
    <property type="component" value="Unassembled WGS sequence"/>
</dbReference>
<keyword evidence="15" id="KW-1185">Reference proteome</keyword>
<evidence type="ECO:0000256" key="6">
    <source>
        <dbReference type="ARBA" id="ARBA00022670"/>
    </source>
</evidence>
<comment type="caution">
    <text evidence="14">The sequence shown here is derived from an EMBL/GenBank/DDBJ whole genome shotgun (WGS) entry which is preliminary data.</text>
</comment>
<proteinExistence type="inferred from homology"/>
<evidence type="ECO:0000313" key="14">
    <source>
        <dbReference type="EMBL" id="KAK9407160.1"/>
    </source>
</evidence>
<evidence type="ECO:0000256" key="10">
    <source>
        <dbReference type="RuleBase" id="RU363034"/>
    </source>
</evidence>
<evidence type="ECO:0000256" key="2">
    <source>
        <dbReference type="ARBA" id="ARBA00004613"/>
    </source>
</evidence>
<dbReference type="PROSITE" id="PS00134">
    <property type="entry name" value="TRYPSIN_HIS"/>
    <property type="match status" value="1"/>
</dbReference>
<dbReference type="SUPFAM" id="SSF50494">
    <property type="entry name" value="Trypsin-like serine proteases"/>
    <property type="match status" value="1"/>
</dbReference>
<evidence type="ECO:0000256" key="7">
    <source>
        <dbReference type="ARBA" id="ARBA00022801"/>
    </source>
</evidence>
<dbReference type="GO" id="GO:0006508">
    <property type="term" value="P:proteolysis"/>
    <property type="evidence" value="ECO:0007669"/>
    <property type="project" value="UniProtKB-KW"/>
</dbReference>
<dbReference type="Pfam" id="PF00089">
    <property type="entry name" value="Trypsin"/>
    <property type="match status" value="1"/>
</dbReference>
<keyword evidence="8 10" id="KW-0720">Serine protease</keyword>
<dbReference type="PROSITE" id="PS50240">
    <property type="entry name" value="TRYPSIN_DOM"/>
    <property type="match status" value="1"/>
</dbReference>
<evidence type="ECO:0000256" key="1">
    <source>
        <dbReference type="ARBA" id="ARBA00003258"/>
    </source>
</evidence>
<keyword evidence="6 10" id="KW-0645">Protease</keyword>
<dbReference type="GO" id="GO:0005576">
    <property type="term" value="C:extracellular region"/>
    <property type="evidence" value="ECO:0007669"/>
    <property type="project" value="UniProtKB-SubCell"/>
</dbReference>
<keyword evidence="5" id="KW-0964">Secreted</keyword>
<dbReference type="CDD" id="cd00190">
    <property type="entry name" value="Tryp_SPc"/>
    <property type="match status" value="1"/>
</dbReference>
<evidence type="ECO:0000256" key="8">
    <source>
        <dbReference type="ARBA" id="ARBA00022825"/>
    </source>
</evidence>
<evidence type="ECO:0000256" key="12">
    <source>
        <dbReference type="SAM" id="SignalP"/>
    </source>
</evidence>
<comment type="similarity">
    <text evidence="3">Belongs to the peptidase S1 family. Snake venom subfamily.</text>
</comment>
<dbReference type="PROSITE" id="PS00135">
    <property type="entry name" value="TRYPSIN_SER"/>
    <property type="match status" value="1"/>
</dbReference>
<dbReference type="PANTHER" id="PTHR24252">
    <property type="entry name" value="ACROSIN-RELATED"/>
    <property type="match status" value="1"/>
</dbReference>
<dbReference type="GO" id="GO:0004252">
    <property type="term" value="F:serine-type endopeptidase activity"/>
    <property type="evidence" value="ECO:0007669"/>
    <property type="project" value="InterPro"/>
</dbReference>
<comment type="subunit">
    <text evidence="4">Monomer.</text>
</comment>
<keyword evidence="12" id="KW-0732">Signal</keyword>
<dbReference type="InterPro" id="IPR043504">
    <property type="entry name" value="Peptidase_S1_PA_chymotrypsin"/>
</dbReference>
<dbReference type="InterPro" id="IPR001254">
    <property type="entry name" value="Trypsin_dom"/>
</dbReference>
<keyword evidence="11" id="KW-1133">Transmembrane helix</keyword>
<dbReference type="InterPro" id="IPR018114">
    <property type="entry name" value="TRYPSIN_HIS"/>
</dbReference>
<comment type="subcellular location">
    <subcellularLocation>
        <location evidence="2">Secreted</location>
    </subcellularLocation>
</comment>
<accession>A0AAW1C0D7</accession>
<feature type="signal peptide" evidence="12">
    <location>
        <begin position="1"/>
        <end position="22"/>
    </location>
</feature>
<dbReference type="AlphaFoldDB" id="A0AAW1C0D7"/>
<reference evidence="14 15" key="1">
    <citation type="journal article" date="2024" name="Proc. Natl. Acad. Sci. U.S.A.">
        <title>The genetic regulatory architecture and epigenomic basis for age-related changes in rattlesnake venom.</title>
        <authorList>
            <person name="Hogan M.P."/>
            <person name="Holding M.L."/>
            <person name="Nystrom G.S."/>
            <person name="Colston T.J."/>
            <person name="Bartlett D.A."/>
            <person name="Mason A.J."/>
            <person name="Ellsworth S.A."/>
            <person name="Rautsaw R.M."/>
            <person name="Lawrence K.C."/>
            <person name="Strickland J.L."/>
            <person name="He B."/>
            <person name="Fraser P."/>
            <person name="Margres M.J."/>
            <person name="Gilbert D.M."/>
            <person name="Gibbs H.L."/>
            <person name="Parkinson C.L."/>
            <person name="Rokyta D.R."/>
        </authorList>
    </citation>
    <scope>NUCLEOTIDE SEQUENCE [LARGE SCALE GENOMIC DNA]</scope>
    <source>
        <strain evidence="14">DRR0105</strain>
    </source>
</reference>
<dbReference type="InterPro" id="IPR001314">
    <property type="entry name" value="Peptidase_S1A"/>
</dbReference>
<keyword evidence="11 14" id="KW-0812">Transmembrane</keyword>
<keyword evidence="7 10" id="KW-0378">Hydrolase</keyword>
<evidence type="ECO:0000259" key="13">
    <source>
        <dbReference type="PROSITE" id="PS50240"/>
    </source>
</evidence>
<protein>
    <submittedName>
        <fullName evidence="14">Transmembrane protease serine 12</fullName>
    </submittedName>
</protein>
<evidence type="ECO:0000256" key="4">
    <source>
        <dbReference type="ARBA" id="ARBA00011245"/>
    </source>
</evidence>